<comment type="caution">
    <text evidence="1">The sequence shown here is derived from an EMBL/GenBank/DDBJ whole genome shotgun (WGS) entry which is preliminary data.</text>
</comment>
<gene>
    <name evidence="1" type="ORF">N7509_013213</name>
</gene>
<evidence type="ECO:0000313" key="1">
    <source>
        <dbReference type="EMBL" id="KAJ5376327.1"/>
    </source>
</evidence>
<keyword evidence="2" id="KW-1185">Reference proteome</keyword>
<accession>A0A9W9SCV1</accession>
<reference evidence="1" key="2">
    <citation type="journal article" date="2023" name="IMA Fungus">
        <title>Comparative genomic study of the Penicillium genus elucidates a diverse pangenome and 15 lateral gene transfer events.</title>
        <authorList>
            <person name="Petersen C."/>
            <person name="Sorensen T."/>
            <person name="Nielsen M.R."/>
            <person name="Sondergaard T.E."/>
            <person name="Sorensen J.L."/>
            <person name="Fitzpatrick D.A."/>
            <person name="Frisvad J.C."/>
            <person name="Nielsen K.L."/>
        </authorList>
    </citation>
    <scope>NUCLEOTIDE SEQUENCE</scope>
    <source>
        <strain evidence="1">IBT 29677</strain>
    </source>
</reference>
<sequence length="102" mass="11800">MTVDRLTAFISSELMHEMIHLGDSNQFPLMLSPTVEEQYRYKGCRNIVGTEMKWKNCDTFALIAQAIYMNAYYTDGDKLKKLPDNLIPPSEQRNIPLKKSIQ</sequence>
<dbReference type="AlphaFoldDB" id="A0A9W9SCV1"/>
<protein>
    <submittedName>
        <fullName evidence="1">Uncharacterized protein</fullName>
    </submittedName>
</protein>
<evidence type="ECO:0000313" key="2">
    <source>
        <dbReference type="Proteomes" id="UP001147747"/>
    </source>
</evidence>
<name>A0A9W9SCV1_9EURO</name>
<dbReference type="OrthoDB" id="4314619at2759"/>
<reference evidence="1" key="1">
    <citation type="submission" date="2022-12" db="EMBL/GenBank/DDBJ databases">
        <authorList>
            <person name="Petersen C."/>
        </authorList>
    </citation>
    <scope>NUCLEOTIDE SEQUENCE</scope>
    <source>
        <strain evidence="1">IBT 29677</strain>
    </source>
</reference>
<dbReference type="RefSeq" id="XP_056481357.1">
    <property type="nucleotide sequence ID" value="XM_056637850.1"/>
</dbReference>
<proteinExistence type="predicted"/>
<dbReference type="EMBL" id="JAPZBU010000012">
    <property type="protein sequence ID" value="KAJ5376327.1"/>
    <property type="molecule type" value="Genomic_DNA"/>
</dbReference>
<dbReference type="GeneID" id="81376830"/>
<dbReference type="Proteomes" id="UP001147747">
    <property type="component" value="Unassembled WGS sequence"/>
</dbReference>
<organism evidence="1 2">
    <name type="scientific">Penicillium cosmopolitanum</name>
    <dbReference type="NCBI Taxonomy" id="1131564"/>
    <lineage>
        <taxon>Eukaryota</taxon>
        <taxon>Fungi</taxon>
        <taxon>Dikarya</taxon>
        <taxon>Ascomycota</taxon>
        <taxon>Pezizomycotina</taxon>
        <taxon>Eurotiomycetes</taxon>
        <taxon>Eurotiomycetidae</taxon>
        <taxon>Eurotiales</taxon>
        <taxon>Aspergillaceae</taxon>
        <taxon>Penicillium</taxon>
    </lineage>
</organism>